<name>A0A0C9Y7S1_9AGAR</name>
<evidence type="ECO:0000313" key="1">
    <source>
        <dbReference type="EMBL" id="KIK04073.1"/>
    </source>
</evidence>
<reference evidence="1 2" key="1">
    <citation type="submission" date="2014-04" db="EMBL/GenBank/DDBJ databases">
        <authorList>
            <consortium name="DOE Joint Genome Institute"/>
            <person name="Kuo A."/>
            <person name="Kohler A."/>
            <person name="Nagy L.G."/>
            <person name="Floudas D."/>
            <person name="Copeland A."/>
            <person name="Barry K.W."/>
            <person name="Cichocki N."/>
            <person name="Veneault-Fourrey C."/>
            <person name="LaButti K."/>
            <person name="Lindquist E.A."/>
            <person name="Lipzen A."/>
            <person name="Lundell T."/>
            <person name="Morin E."/>
            <person name="Murat C."/>
            <person name="Sun H."/>
            <person name="Tunlid A."/>
            <person name="Henrissat B."/>
            <person name="Grigoriev I.V."/>
            <person name="Hibbett D.S."/>
            <person name="Martin F."/>
            <person name="Nordberg H.P."/>
            <person name="Cantor M.N."/>
            <person name="Hua S.X."/>
        </authorList>
    </citation>
    <scope>NUCLEOTIDE SEQUENCE [LARGE SCALE GENOMIC DNA]</scope>
    <source>
        <strain evidence="1 2">LaAM-08-1</strain>
    </source>
</reference>
<dbReference type="AlphaFoldDB" id="A0A0C9Y7S1"/>
<gene>
    <name evidence="1" type="ORF">K443DRAFT_436873</name>
</gene>
<evidence type="ECO:0000313" key="2">
    <source>
        <dbReference type="Proteomes" id="UP000054477"/>
    </source>
</evidence>
<dbReference type="Proteomes" id="UP000054477">
    <property type="component" value="Unassembled WGS sequence"/>
</dbReference>
<dbReference type="EMBL" id="KN838573">
    <property type="protein sequence ID" value="KIK04073.1"/>
    <property type="molecule type" value="Genomic_DNA"/>
</dbReference>
<organism evidence="1 2">
    <name type="scientific">Laccaria amethystina LaAM-08-1</name>
    <dbReference type="NCBI Taxonomy" id="1095629"/>
    <lineage>
        <taxon>Eukaryota</taxon>
        <taxon>Fungi</taxon>
        <taxon>Dikarya</taxon>
        <taxon>Basidiomycota</taxon>
        <taxon>Agaricomycotina</taxon>
        <taxon>Agaricomycetes</taxon>
        <taxon>Agaricomycetidae</taxon>
        <taxon>Agaricales</taxon>
        <taxon>Agaricineae</taxon>
        <taxon>Hydnangiaceae</taxon>
        <taxon>Laccaria</taxon>
    </lineage>
</organism>
<dbReference type="HOGENOM" id="CLU_2740433_0_0_1"/>
<keyword evidence="2" id="KW-1185">Reference proteome</keyword>
<proteinExistence type="predicted"/>
<protein>
    <submittedName>
        <fullName evidence="1">Uncharacterized protein</fullName>
    </submittedName>
</protein>
<accession>A0A0C9Y7S1</accession>
<reference evidence="2" key="2">
    <citation type="submission" date="2015-01" db="EMBL/GenBank/DDBJ databases">
        <title>Evolutionary Origins and Diversification of the Mycorrhizal Mutualists.</title>
        <authorList>
            <consortium name="DOE Joint Genome Institute"/>
            <consortium name="Mycorrhizal Genomics Consortium"/>
            <person name="Kohler A."/>
            <person name="Kuo A."/>
            <person name="Nagy L.G."/>
            <person name="Floudas D."/>
            <person name="Copeland A."/>
            <person name="Barry K.W."/>
            <person name="Cichocki N."/>
            <person name="Veneault-Fourrey C."/>
            <person name="LaButti K."/>
            <person name="Lindquist E.A."/>
            <person name="Lipzen A."/>
            <person name="Lundell T."/>
            <person name="Morin E."/>
            <person name="Murat C."/>
            <person name="Riley R."/>
            <person name="Ohm R."/>
            <person name="Sun H."/>
            <person name="Tunlid A."/>
            <person name="Henrissat B."/>
            <person name="Grigoriev I.V."/>
            <person name="Hibbett D.S."/>
            <person name="Martin F."/>
        </authorList>
    </citation>
    <scope>NUCLEOTIDE SEQUENCE [LARGE SCALE GENOMIC DNA]</scope>
    <source>
        <strain evidence="2">LaAM-08-1</strain>
    </source>
</reference>
<sequence>MASPSYHKSCTWDCITRLFFFIRTHACHSMTYKFTHSYLKSVMCPIYNFCKPAAPPIYKGVATGQSGCVTE</sequence>